<accession>A0A127A495</accession>
<feature type="region of interest" description="Disordered" evidence="1">
    <location>
        <begin position="1"/>
        <end position="44"/>
    </location>
</feature>
<keyword evidence="2" id="KW-0472">Membrane</keyword>
<organism evidence="3 4">
    <name type="scientific">Sinomonas atrocyanea</name>
    <dbReference type="NCBI Taxonomy" id="37927"/>
    <lineage>
        <taxon>Bacteria</taxon>
        <taxon>Bacillati</taxon>
        <taxon>Actinomycetota</taxon>
        <taxon>Actinomycetes</taxon>
        <taxon>Micrococcales</taxon>
        <taxon>Micrococcaceae</taxon>
        <taxon>Sinomonas</taxon>
    </lineage>
</organism>
<dbReference type="RefSeq" id="WP_141305426.1">
    <property type="nucleotide sequence ID" value="NZ_BJMO01000009.1"/>
</dbReference>
<proteinExistence type="predicted"/>
<dbReference type="AlphaFoldDB" id="A0A127A495"/>
<sequence length="228" mass="23988">MSQQPTPPPYQSGPPAYQPGPPPHGAPDYGPPPPQGSYQGPWPSQLPSGSFPGMPAVGIGRPLTIMLAVWFLIASSVAPLAGIPAIVDWMGTYMHTALMQSTTRANRASAVAFASQFTAIMTPVLWISALIGVAVTVLLALGIRAGMNWVRILLTVFAGLSLLGYVVNFAIATALPTARTFPLPAFVYVLGFLSAALYIAAAVLTWLRPSSQYIAARRAAKLGGGYLR</sequence>
<feature type="transmembrane region" description="Helical" evidence="2">
    <location>
        <begin position="185"/>
        <end position="207"/>
    </location>
</feature>
<feature type="transmembrane region" description="Helical" evidence="2">
    <location>
        <begin position="63"/>
        <end position="87"/>
    </location>
</feature>
<dbReference type="EMBL" id="CP014518">
    <property type="protein sequence ID" value="AMM33916.1"/>
    <property type="molecule type" value="Genomic_DNA"/>
</dbReference>
<evidence type="ECO:0000313" key="3">
    <source>
        <dbReference type="EMBL" id="AMM33916.1"/>
    </source>
</evidence>
<evidence type="ECO:0000256" key="2">
    <source>
        <dbReference type="SAM" id="Phobius"/>
    </source>
</evidence>
<keyword evidence="2" id="KW-1133">Transmembrane helix</keyword>
<keyword evidence="2" id="KW-0812">Transmembrane</keyword>
<reference evidence="3 4" key="1">
    <citation type="submission" date="2016-02" db="EMBL/GenBank/DDBJ databases">
        <title>Complete genome of Sinomonas atrocyanea KCTC 3377.</title>
        <authorList>
            <person name="Kim K.M."/>
        </authorList>
    </citation>
    <scope>NUCLEOTIDE SEQUENCE [LARGE SCALE GENOMIC DNA]</scope>
    <source>
        <strain evidence="3 4">KCTC 3377</strain>
    </source>
</reference>
<feature type="transmembrane region" description="Helical" evidence="2">
    <location>
        <begin position="124"/>
        <end position="143"/>
    </location>
</feature>
<gene>
    <name evidence="3" type="ORF">SA2016_3253</name>
</gene>
<keyword evidence="4" id="KW-1185">Reference proteome</keyword>
<evidence type="ECO:0000313" key="4">
    <source>
        <dbReference type="Proteomes" id="UP000070134"/>
    </source>
</evidence>
<dbReference type="KEGG" id="satk:SA2016_3253"/>
<dbReference type="Proteomes" id="UP000070134">
    <property type="component" value="Chromosome"/>
</dbReference>
<evidence type="ECO:0000256" key="1">
    <source>
        <dbReference type="SAM" id="MobiDB-lite"/>
    </source>
</evidence>
<name>A0A127A495_9MICC</name>
<feature type="compositionally biased region" description="Pro residues" evidence="1">
    <location>
        <begin position="1"/>
        <end position="35"/>
    </location>
</feature>
<dbReference type="OrthoDB" id="3831145at2"/>
<protein>
    <submittedName>
        <fullName evidence="3">Uncharacterized protein</fullName>
    </submittedName>
</protein>
<feature type="transmembrane region" description="Helical" evidence="2">
    <location>
        <begin position="150"/>
        <end position="173"/>
    </location>
</feature>
<dbReference type="STRING" id="37927.SA2016_3253"/>